<keyword evidence="1" id="KW-0812">Transmembrane</keyword>
<gene>
    <name evidence="2" type="ORF">CLV42_10547</name>
</gene>
<accession>A0A2P8G9N4</accession>
<dbReference type="EMBL" id="PYGK01000005">
    <property type="protein sequence ID" value="PSL30686.1"/>
    <property type="molecule type" value="Genomic_DNA"/>
</dbReference>
<reference evidence="2 3" key="1">
    <citation type="submission" date="2018-03" db="EMBL/GenBank/DDBJ databases">
        <title>Genomic Encyclopedia of Archaeal and Bacterial Type Strains, Phase II (KMG-II): from individual species to whole genera.</title>
        <authorList>
            <person name="Goeker M."/>
        </authorList>
    </citation>
    <scope>NUCLEOTIDE SEQUENCE [LARGE SCALE GENOMIC DNA]</scope>
    <source>
        <strain evidence="2 3">DSM 18107</strain>
    </source>
</reference>
<evidence type="ECO:0000313" key="3">
    <source>
        <dbReference type="Proteomes" id="UP000240978"/>
    </source>
</evidence>
<keyword evidence="3" id="KW-1185">Reference proteome</keyword>
<keyword evidence="1" id="KW-0472">Membrane</keyword>
<proteinExistence type="predicted"/>
<dbReference type="Proteomes" id="UP000240978">
    <property type="component" value="Unassembled WGS sequence"/>
</dbReference>
<dbReference type="AlphaFoldDB" id="A0A2P8G9N4"/>
<keyword evidence="1" id="KW-1133">Transmembrane helix</keyword>
<organism evidence="2 3">
    <name type="scientific">Chitinophaga ginsengisoli</name>
    <dbReference type="NCBI Taxonomy" id="363837"/>
    <lineage>
        <taxon>Bacteria</taxon>
        <taxon>Pseudomonadati</taxon>
        <taxon>Bacteroidota</taxon>
        <taxon>Chitinophagia</taxon>
        <taxon>Chitinophagales</taxon>
        <taxon>Chitinophagaceae</taxon>
        <taxon>Chitinophaga</taxon>
    </lineage>
</organism>
<feature type="transmembrane region" description="Helical" evidence="1">
    <location>
        <begin position="23"/>
        <end position="45"/>
    </location>
</feature>
<protein>
    <submittedName>
        <fullName evidence="2">Uncharacterized protein</fullName>
    </submittedName>
</protein>
<evidence type="ECO:0000256" key="1">
    <source>
        <dbReference type="SAM" id="Phobius"/>
    </source>
</evidence>
<sequence length="60" mass="6509">MPAYILTNDFYRIAPLMSVSGKSTIACSATVVLVALATVTILSQISYSRYLDLLRNPVVS</sequence>
<comment type="caution">
    <text evidence="2">The sequence shown here is derived from an EMBL/GenBank/DDBJ whole genome shotgun (WGS) entry which is preliminary data.</text>
</comment>
<evidence type="ECO:0000313" key="2">
    <source>
        <dbReference type="EMBL" id="PSL30686.1"/>
    </source>
</evidence>
<name>A0A2P8G9N4_9BACT</name>